<feature type="region of interest" description="Disordered" evidence="8">
    <location>
        <begin position="216"/>
        <end position="239"/>
    </location>
</feature>
<dbReference type="PANTHER" id="PTHR30353:SF0">
    <property type="entry name" value="TRANSMEMBRANE PROTEIN"/>
    <property type="match status" value="1"/>
</dbReference>
<dbReference type="InterPro" id="IPR032816">
    <property type="entry name" value="VTT_dom"/>
</dbReference>
<dbReference type="PANTHER" id="PTHR30353">
    <property type="entry name" value="INNER MEMBRANE PROTEIN DEDA-RELATED"/>
    <property type="match status" value="1"/>
</dbReference>
<evidence type="ECO:0000313" key="12">
    <source>
        <dbReference type="Proteomes" id="UP000320235"/>
    </source>
</evidence>
<dbReference type="InterPro" id="IPR032818">
    <property type="entry name" value="DedA-like"/>
</dbReference>
<evidence type="ECO:0000313" key="11">
    <source>
        <dbReference type="EMBL" id="TQM35031.1"/>
    </source>
</evidence>
<dbReference type="EMBL" id="VFPE01000002">
    <property type="protein sequence ID" value="TQM28428.1"/>
    <property type="molecule type" value="Genomic_DNA"/>
</dbReference>
<reference evidence="11 12" key="1">
    <citation type="submission" date="2019-06" db="EMBL/GenBank/DDBJ databases">
        <title>Sequencing the genomes of 1000 actinobacteria strains.</title>
        <authorList>
            <person name="Klenk H.-P."/>
        </authorList>
    </citation>
    <scope>NUCLEOTIDE SEQUENCE [LARGE SCALE GENOMIC DNA]</scope>
    <source>
        <strain evidence="11 12">DSM 105492</strain>
    </source>
</reference>
<evidence type="ECO:0000313" key="10">
    <source>
        <dbReference type="EMBL" id="TQM28428.1"/>
    </source>
</evidence>
<keyword evidence="3 7" id="KW-1003">Cell membrane</keyword>
<name>A0A543FMF1_9MICO</name>
<evidence type="ECO:0000256" key="7">
    <source>
        <dbReference type="RuleBase" id="RU367016"/>
    </source>
</evidence>
<evidence type="ECO:0000256" key="8">
    <source>
        <dbReference type="SAM" id="MobiDB-lite"/>
    </source>
</evidence>
<evidence type="ECO:0000256" key="1">
    <source>
        <dbReference type="ARBA" id="ARBA00004651"/>
    </source>
</evidence>
<feature type="transmembrane region" description="Helical" evidence="7">
    <location>
        <begin position="19"/>
        <end position="39"/>
    </location>
</feature>
<feature type="transmembrane region" description="Helical" evidence="7">
    <location>
        <begin position="182"/>
        <end position="199"/>
    </location>
</feature>
<dbReference type="GO" id="GO:0005886">
    <property type="term" value="C:plasma membrane"/>
    <property type="evidence" value="ECO:0007669"/>
    <property type="project" value="UniProtKB-SubCell"/>
</dbReference>
<keyword evidence="4 7" id="KW-0812">Transmembrane</keyword>
<feature type="transmembrane region" description="Helical" evidence="7">
    <location>
        <begin position="51"/>
        <end position="80"/>
    </location>
</feature>
<evidence type="ECO:0000256" key="2">
    <source>
        <dbReference type="ARBA" id="ARBA00010792"/>
    </source>
</evidence>
<dbReference type="Pfam" id="PF09335">
    <property type="entry name" value="VTT_dom"/>
    <property type="match status" value="1"/>
</dbReference>
<gene>
    <name evidence="11" type="ORF">FB391_1327</name>
    <name evidence="10" type="ORF">FB391_2495</name>
</gene>
<comment type="similarity">
    <text evidence="2 7">Belongs to the DedA family.</text>
</comment>
<feature type="compositionally biased region" description="Basic and acidic residues" evidence="8">
    <location>
        <begin position="220"/>
        <end position="230"/>
    </location>
</feature>
<dbReference type="EMBL" id="VFPE01000001">
    <property type="protein sequence ID" value="TQM35031.1"/>
    <property type="molecule type" value="Genomic_DNA"/>
</dbReference>
<accession>A0A543FMF1</accession>
<comment type="caution">
    <text evidence="11">The sequence shown here is derived from an EMBL/GenBank/DDBJ whole genome shotgun (WGS) entry which is preliminary data.</text>
</comment>
<protein>
    <submittedName>
        <fullName evidence="11">Membrane protein DedA with SNARE-associated domain</fullName>
    </submittedName>
</protein>
<dbReference type="AlphaFoldDB" id="A0A543FMF1"/>
<evidence type="ECO:0000259" key="9">
    <source>
        <dbReference type="Pfam" id="PF09335"/>
    </source>
</evidence>
<keyword evidence="12" id="KW-1185">Reference proteome</keyword>
<feature type="transmembrane region" description="Helical" evidence="7">
    <location>
        <begin position="151"/>
        <end position="176"/>
    </location>
</feature>
<evidence type="ECO:0000256" key="3">
    <source>
        <dbReference type="ARBA" id="ARBA00022475"/>
    </source>
</evidence>
<evidence type="ECO:0000256" key="5">
    <source>
        <dbReference type="ARBA" id="ARBA00022989"/>
    </source>
</evidence>
<proteinExistence type="inferred from homology"/>
<comment type="subcellular location">
    <subcellularLocation>
        <location evidence="1 7">Cell membrane</location>
        <topology evidence="1 7">Multi-pass membrane protein</topology>
    </subcellularLocation>
</comment>
<dbReference type="Proteomes" id="UP000320235">
    <property type="component" value="Unassembled WGS sequence"/>
</dbReference>
<feature type="domain" description="VTT" evidence="9">
    <location>
        <begin position="46"/>
        <end position="170"/>
    </location>
</feature>
<keyword evidence="6 7" id="KW-0472">Membrane</keyword>
<organism evidence="11 12">
    <name type="scientific">Microbacterium kyungheense</name>
    <dbReference type="NCBI Taxonomy" id="1263636"/>
    <lineage>
        <taxon>Bacteria</taxon>
        <taxon>Bacillati</taxon>
        <taxon>Actinomycetota</taxon>
        <taxon>Actinomycetes</taxon>
        <taxon>Micrococcales</taxon>
        <taxon>Microbacteriaceae</taxon>
        <taxon>Microbacterium</taxon>
    </lineage>
</organism>
<evidence type="ECO:0000256" key="6">
    <source>
        <dbReference type="ARBA" id="ARBA00023136"/>
    </source>
</evidence>
<evidence type="ECO:0000256" key="4">
    <source>
        <dbReference type="ARBA" id="ARBA00022692"/>
    </source>
</evidence>
<sequence>MCPIAPCFYRRSVDFLNELILQAAASPWLLLVMFGTAVIDGFFPPIPSETVLVAAAAVTASAGVGNIVLLCAVAAIGAVIGDNIAYAIGRAVGVGRWGWMRRPRVAAAVERAQRALEHRGAPLILAARYIPVGRVAVNMTAGALRYPWRRFLPLSVLAGITWAAYSAAIGLLAGAWLEGQPLLSAVIGIVFALVIGFAVERIAAVRRRRTAAATGAGETAARETAAREVPEPCPAEVAG</sequence>
<keyword evidence="5 7" id="KW-1133">Transmembrane helix</keyword>